<dbReference type="SMART" id="SM00256">
    <property type="entry name" value="FBOX"/>
    <property type="match status" value="1"/>
</dbReference>
<dbReference type="OrthoDB" id="591557at2759"/>
<dbReference type="InterPro" id="IPR017451">
    <property type="entry name" value="F-box-assoc_interact_dom"/>
</dbReference>
<comment type="caution">
    <text evidence="2">The sequence shown here is derived from an EMBL/GenBank/DDBJ whole genome shotgun (WGS) entry which is preliminary data.</text>
</comment>
<reference evidence="2 3" key="1">
    <citation type="journal article" date="2018" name="Mol. Plant">
        <title>The genome of Artemisia annua provides insight into the evolution of Asteraceae family and artemisinin biosynthesis.</title>
        <authorList>
            <person name="Shen Q."/>
            <person name="Zhang L."/>
            <person name="Liao Z."/>
            <person name="Wang S."/>
            <person name="Yan T."/>
            <person name="Shi P."/>
            <person name="Liu M."/>
            <person name="Fu X."/>
            <person name="Pan Q."/>
            <person name="Wang Y."/>
            <person name="Lv Z."/>
            <person name="Lu X."/>
            <person name="Zhang F."/>
            <person name="Jiang W."/>
            <person name="Ma Y."/>
            <person name="Chen M."/>
            <person name="Hao X."/>
            <person name="Li L."/>
            <person name="Tang Y."/>
            <person name="Lv G."/>
            <person name="Zhou Y."/>
            <person name="Sun X."/>
            <person name="Brodelius P.E."/>
            <person name="Rose J.K.C."/>
            <person name="Tang K."/>
        </authorList>
    </citation>
    <scope>NUCLEOTIDE SEQUENCE [LARGE SCALE GENOMIC DNA]</scope>
    <source>
        <strain evidence="3">cv. Huhao1</strain>
        <tissue evidence="2">Leaf</tissue>
    </source>
</reference>
<keyword evidence="3" id="KW-1185">Reference proteome</keyword>
<evidence type="ECO:0000313" key="3">
    <source>
        <dbReference type="Proteomes" id="UP000245207"/>
    </source>
</evidence>
<dbReference type="PROSITE" id="PS50181">
    <property type="entry name" value="FBOX"/>
    <property type="match status" value="1"/>
</dbReference>
<sequence>MPDVPQDVLAEILSRLPVKSLLRFRTVSKHLCAVIDSPQFVNQHLNQSLKMNKILLHLKDSTLRPSNSKCSFYSFSTDPNPDYEKPGLPVNQSGPAYRIMGSFNGIICLTRGESTRRDILFWNPSTKRYRLTKSVVDYPLGSKIRLTILRAGYDHVSGDCKVVRFSHYSRPGSNLVCCKINVYSLKLDLWQFEQEFPCSNIFQVQGHDVCVSGSIHWVGTQNSGSNKKYSIVAFDLHSQSFKSVPQPKYTNGCVAIDLGILGGCLCVVCCHEKVSVDVWVMMKYGVKESWRKLIALKMSDVGFRTSPGVRPISYLKNDLGILGGCLCVVCCHEKVSVDVWVMMKYGVKESWRKLIALKMSDVGFRTSPGMKYGVKESWSKLIASKMSDIGFRTSPGARPISYLKNGNVLLQVDHKYFIEYDHEKKDIQKVILR</sequence>
<dbReference type="SUPFAM" id="SSF81383">
    <property type="entry name" value="F-box domain"/>
    <property type="match status" value="1"/>
</dbReference>
<dbReference type="Pfam" id="PF07734">
    <property type="entry name" value="FBA_1"/>
    <property type="match status" value="1"/>
</dbReference>
<dbReference type="PANTHER" id="PTHR31672:SF13">
    <property type="entry name" value="F-BOX PROTEIN CPR30-LIKE"/>
    <property type="match status" value="1"/>
</dbReference>
<evidence type="ECO:0000313" key="2">
    <source>
        <dbReference type="EMBL" id="PWA94087.1"/>
    </source>
</evidence>
<gene>
    <name evidence="2" type="ORF">CTI12_AA063100</name>
</gene>
<dbReference type="Proteomes" id="UP000245207">
    <property type="component" value="Unassembled WGS sequence"/>
</dbReference>
<organism evidence="2 3">
    <name type="scientific">Artemisia annua</name>
    <name type="common">Sweet wormwood</name>
    <dbReference type="NCBI Taxonomy" id="35608"/>
    <lineage>
        <taxon>Eukaryota</taxon>
        <taxon>Viridiplantae</taxon>
        <taxon>Streptophyta</taxon>
        <taxon>Embryophyta</taxon>
        <taxon>Tracheophyta</taxon>
        <taxon>Spermatophyta</taxon>
        <taxon>Magnoliopsida</taxon>
        <taxon>eudicotyledons</taxon>
        <taxon>Gunneridae</taxon>
        <taxon>Pentapetalae</taxon>
        <taxon>asterids</taxon>
        <taxon>campanulids</taxon>
        <taxon>Asterales</taxon>
        <taxon>Asteraceae</taxon>
        <taxon>Asteroideae</taxon>
        <taxon>Anthemideae</taxon>
        <taxon>Artemisiinae</taxon>
        <taxon>Artemisia</taxon>
    </lineage>
</organism>
<dbReference type="NCBIfam" id="TIGR01640">
    <property type="entry name" value="F_box_assoc_1"/>
    <property type="match status" value="1"/>
</dbReference>
<dbReference type="InterPro" id="IPR006527">
    <property type="entry name" value="F-box-assoc_dom_typ1"/>
</dbReference>
<dbReference type="CDD" id="cd22157">
    <property type="entry name" value="F-box_AtFBW1-like"/>
    <property type="match status" value="1"/>
</dbReference>
<dbReference type="Pfam" id="PF00646">
    <property type="entry name" value="F-box"/>
    <property type="match status" value="1"/>
</dbReference>
<dbReference type="InterPro" id="IPR050796">
    <property type="entry name" value="SCF_F-box_component"/>
</dbReference>
<dbReference type="PANTHER" id="PTHR31672">
    <property type="entry name" value="BNACNNG10540D PROTEIN"/>
    <property type="match status" value="1"/>
</dbReference>
<dbReference type="AlphaFoldDB" id="A0A2U1Q7W1"/>
<name>A0A2U1Q7W1_ARTAN</name>
<proteinExistence type="predicted"/>
<dbReference type="STRING" id="35608.A0A2U1Q7W1"/>
<evidence type="ECO:0000259" key="1">
    <source>
        <dbReference type="PROSITE" id="PS50181"/>
    </source>
</evidence>
<dbReference type="InterPro" id="IPR036047">
    <property type="entry name" value="F-box-like_dom_sf"/>
</dbReference>
<dbReference type="Gene3D" id="1.20.1280.50">
    <property type="match status" value="1"/>
</dbReference>
<dbReference type="InterPro" id="IPR001810">
    <property type="entry name" value="F-box_dom"/>
</dbReference>
<accession>A0A2U1Q7W1</accession>
<dbReference type="EMBL" id="PKPP01000337">
    <property type="protein sequence ID" value="PWA94087.1"/>
    <property type="molecule type" value="Genomic_DNA"/>
</dbReference>
<feature type="domain" description="F-box" evidence="1">
    <location>
        <begin position="1"/>
        <end position="44"/>
    </location>
</feature>
<protein>
    <submittedName>
        <fullName evidence="2">F-box domain-containing protein</fullName>
    </submittedName>
</protein>